<comment type="caution">
    <text evidence="1">The sequence shown here is derived from an EMBL/GenBank/DDBJ whole genome shotgun (WGS) entry which is preliminary data.</text>
</comment>
<dbReference type="RefSeq" id="WP_095999706.1">
    <property type="nucleotide sequence ID" value="NZ_NSLI01000007.1"/>
</dbReference>
<protein>
    <recommendedName>
        <fullName evidence="3">Alpha/beta hydrolase</fullName>
    </recommendedName>
</protein>
<keyword evidence="2" id="KW-1185">Reference proteome</keyword>
<dbReference type="AlphaFoldDB" id="A0A2A2SB31"/>
<dbReference type="SUPFAM" id="SSF53474">
    <property type="entry name" value="alpha/beta-Hydrolases"/>
    <property type="match status" value="1"/>
</dbReference>
<dbReference type="OrthoDB" id="217645at2"/>
<reference evidence="2" key="1">
    <citation type="submission" date="2017-09" db="EMBL/GenBank/DDBJ databases">
        <authorList>
            <person name="Feng G."/>
            <person name="Zhu H."/>
        </authorList>
    </citation>
    <scope>NUCLEOTIDE SEQUENCE [LARGE SCALE GENOMIC DNA]</scope>
    <source>
        <strain evidence="2">1PNM-20</strain>
    </source>
</reference>
<dbReference type="Gene3D" id="3.40.50.1820">
    <property type="entry name" value="alpha/beta hydrolase"/>
    <property type="match status" value="1"/>
</dbReference>
<accession>A0A2A2SB31</accession>
<proteinExistence type="predicted"/>
<sequence length="89" mass="10074">MNEVTLRSIENMLTFEPAGWIQHIAPTPLMMIVAENDTCTFPEPQLACFAAALEPKRLMMHPGGHFNTYTEHFARTSGAAIEWFGEHLR</sequence>
<evidence type="ECO:0008006" key="3">
    <source>
        <dbReference type="Google" id="ProtNLM"/>
    </source>
</evidence>
<evidence type="ECO:0000313" key="1">
    <source>
        <dbReference type="EMBL" id="PAX06415.1"/>
    </source>
</evidence>
<dbReference type="Gene3D" id="1.10.10.800">
    <property type="match status" value="1"/>
</dbReference>
<dbReference type="EMBL" id="NSLI01000007">
    <property type="protein sequence ID" value="PAX06415.1"/>
    <property type="molecule type" value="Genomic_DNA"/>
</dbReference>
<evidence type="ECO:0000313" key="2">
    <source>
        <dbReference type="Proteomes" id="UP000218151"/>
    </source>
</evidence>
<name>A0A2A2SB31_9SPHN</name>
<organism evidence="1 2">
    <name type="scientific">Sphingomonas lenta</name>
    <dbReference type="NCBI Taxonomy" id="1141887"/>
    <lineage>
        <taxon>Bacteria</taxon>
        <taxon>Pseudomonadati</taxon>
        <taxon>Pseudomonadota</taxon>
        <taxon>Alphaproteobacteria</taxon>
        <taxon>Sphingomonadales</taxon>
        <taxon>Sphingomonadaceae</taxon>
        <taxon>Sphingomonas</taxon>
    </lineage>
</organism>
<dbReference type="Proteomes" id="UP000218151">
    <property type="component" value="Unassembled WGS sequence"/>
</dbReference>
<dbReference type="InterPro" id="IPR029058">
    <property type="entry name" value="AB_hydrolase_fold"/>
</dbReference>
<gene>
    <name evidence="1" type="ORF">CKY28_17640</name>
</gene>